<accession>A0A6J6EJW7</accession>
<dbReference type="Pfam" id="PF17479">
    <property type="entry name" value="DUF3048_C"/>
    <property type="match status" value="1"/>
</dbReference>
<sequence length="336" mass="37636">MKKFFQSIALIISLTVVASVAVQLVWPKIEIDLLDRTPKQLNYLTGQEGTNNFLLAVKIDDTKEAHPQIGLKQADLVYVEQVEAGLTRLLAIYSSTLPDVIGPIRSARISDIDILAPFGRIAFAYSGSQTKMRPVLSAANLNLLSAERNPPSIFDRDKQRNSPVNMILYPSLLLKQAQERYKMDLITLTASPWSFGDLSKSAQDLDWAKISWPNATYQLKWDADNKKWIIYFDNEINLDSTNQPLMIENAIIQNVRIEPSIYGDKFGGITPLSVTTGSGTGYLLRDGKVVSIKWERELEDTFTSWVDANGDDMNLTPGKTWVFLSATPVELSYTAR</sequence>
<dbReference type="InterPro" id="IPR021416">
    <property type="entry name" value="DUF3048_N"/>
</dbReference>
<reference evidence="3" key="1">
    <citation type="submission" date="2020-05" db="EMBL/GenBank/DDBJ databases">
        <authorList>
            <person name="Chiriac C."/>
            <person name="Salcher M."/>
            <person name="Ghai R."/>
            <person name="Kavagutti S V."/>
        </authorList>
    </citation>
    <scope>NUCLEOTIDE SEQUENCE</scope>
</reference>
<dbReference type="InterPro" id="IPR035328">
    <property type="entry name" value="DUF3048_C"/>
</dbReference>
<dbReference type="SUPFAM" id="SSF159774">
    <property type="entry name" value="YerB-like"/>
    <property type="match status" value="1"/>
</dbReference>
<evidence type="ECO:0000313" key="3">
    <source>
        <dbReference type="EMBL" id="CAB4576116.1"/>
    </source>
</evidence>
<feature type="domain" description="DUF3048" evidence="1">
    <location>
        <begin position="51"/>
        <end position="180"/>
    </location>
</feature>
<name>A0A6J6EJW7_9ZZZZ</name>
<proteinExistence type="predicted"/>
<feature type="domain" description="DUF3048" evidence="2">
    <location>
        <begin position="212"/>
        <end position="322"/>
    </location>
</feature>
<dbReference type="Pfam" id="PF11258">
    <property type="entry name" value="DUF3048"/>
    <property type="match status" value="1"/>
</dbReference>
<gene>
    <name evidence="3" type="ORF">UFOPK1747_00256</name>
</gene>
<evidence type="ECO:0000259" key="1">
    <source>
        <dbReference type="Pfam" id="PF11258"/>
    </source>
</evidence>
<dbReference type="EMBL" id="CAEZTV010000021">
    <property type="protein sequence ID" value="CAB4576116.1"/>
    <property type="molecule type" value="Genomic_DNA"/>
</dbReference>
<dbReference type="AlphaFoldDB" id="A0A6J6EJW7"/>
<dbReference type="InterPro" id="IPR023158">
    <property type="entry name" value="YerB-like_sf"/>
</dbReference>
<dbReference type="Gene3D" id="3.50.90.10">
    <property type="entry name" value="YerB-like"/>
    <property type="match status" value="1"/>
</dbReference>
<organism evidence="3">
    <name type="scientific">freshwater metagenome</name>
    <dbReference type="NCBI Taxonomy" id="449393"/>
    <lineage>
        <taxon>unclassified sequences</taxon>
        <taxon>metagenomes</taxon>
        <taxon>ecological metagenomes</taxon>
    </lineage>
</organism>
<protein>
    <submittedName>
        <fullName evidence="3">Unannotated protein</fullName>
    </submittedName>
</protein>
<evidence type="ECO:0000259" key="2">
    <source>
        <dbReference type="Pfam" id="PF17479"/>
    </source>
</evidence>